<feature type="compositionally biased region" description="Polar residues" evidence="1">
    <location>
        <begin position="1"/>
        <end position="17"/>
    </location>
</feature>
<keyword evidence="3" id="KW-1185">Reference proteome</keyword>
<dbReference type="AlphaFoldDB" id="A0AAD5SF73"/>
<organism evidence="2 3">
    <name type="scientific">Rhizophlyctis rosea</name>
    <dbReference type="NCBI Taxonomy" id="64517"/>
    <lineage>
        <taxon>Eukaryota</taxon>
        <taxon>Fungi</taxon>
        <taxon>Fungi incertae sedis</taxon>
        <taxon>Chytridiomycota</taxon>
        <taxon>Chytridiomycota incertae sedis</taxon>
        <taxon>Chytridiomycetes</taxon>
        <taxon>Rhizophlyctidales</taxon>
        <taxon>Rhizophlyctidaceae</taxon>
        <taxon>Rhizophlyctis</taxon>
    </lineage>
</organism>
<dbReference type="Proteomes" id="UP001212841">
    <property type="component" value="Unassembled WGS sequence"/>
</dbReference>
<evidence type="ECO:0000313" key="2">
    <source>
        <dbReference type="EMBL" id="KAJ3053010.1"/>
    </source>
</evidence>
<reference evidence="2" key="1">
    <citation type="submission" date="2020-05" db="EMBL/GenBank/DDBJ databases">
        <title>Phylogenomic resolution of chytrid fungi.</title>
        <authorList>
            <person name="Stajich J.E."/>
            <person name="Amses K."/>
            <person name="Simmons R."/>
            <person name="Seto K."/>
            <person name="Myers J."/>
            <person name="Bonds A."/>
            <person name="Quandt C.A."/>
            <person name="Barry K."/>
            <person name="Liu P."/>
            <person name="Grigoriev I."/>
            <person name="Longcore J.E."/>
            <person name="James T.Y."/>
        </authorList>
    </citation>
    <scope>NUCLEOTIDE SEQUENCE</scope>
    <source>
        <strain evidence="2">JEL0318</strain>
    </source>
</reference>
<feature type="region of interest" description="Disordered" evidence="1">
    <location>
        <begin position="1"/>
        <end position="79"/>
    </location>
</feature>
<evidence type="ECO:0000313" key="3">
    <source>
        <dbReference type="Proteomes" id="UP001212841"/>
    </source>
</evidence>
<feature type="compositionally biased region" description="Pro residues" evidence="1">
    <location>
        <begin position="58"/>
        <end position="76"/>
    </location>
</feature>
<evidence type="ECO:0000256" key="1">
    <source>
        <dbReference type="SAM" id="MobiDB-lite"/>
    </source>
</evidence>
<protein>
    <submittedName>
        <fullName evidence="2">Uncharacterized protein</fullName>
    </submittedName>
</protein>
<gene>
    <name evidence="2" type="ORF">HK097_005237</name>
</gene>
<sequence length="197" mass="20713">MDKQQEALQDSQGTSHLYPTLDDVPPPVYQSPPSYGVVNSYSYNKPLPTPPTVIATPPSQPSTTPAPPPSTTPQPSPTTLTLLNTTCTLHAPHTKKPSPIGIGPLTLTSHPKTHILTLSIADWEFHIPQSSSRVEAAAAAESGQKQFDVSVPGTARVVRKAGGVAGKPVGVSGKMRIVVGEGTSGEDVRLFERILGV</sequence>
<proteinExistence type="predicted"/>
<name>A0AAD5SF73_9FUNG</name>
<comment type="caution">
    <text evidence="2">The sequence shown here is derived from an EMBL/GenBank/DDBJ whole genome shotgun (WGS) entry which is preliminary data.</text>
</comment>
<dbReference type="EMBL" id="JADGJD010000246">
    <property type="protein sequence ID" value="KAJ3053010.1"/>
    <property type="molecule type" value="Genomic_DNA"/>
</dbReference>
<accession>A0AAD5SF73</accession>